<protein>
    <recommendedName>
        <fullName evidence="6">LPS-assembly lipoprotein LptE</fullName>
    </recommendedName>
</protein>
<comment type="subunit">
    <text evidence="6">Component of the lipopolysaccharide transport and assembly complex. Interacts with LptD.</text>
</comment>
<evidence type="ECO:0000313" key="9">
    <source>
        <dbReference type="Proteomes" id="UP000214603"/>
    </source>
</evidence>
<dbReference type="HAMAP" id="MF_01186">
    <property type="entry name" value="LPS_assembly_LptE"/>
    <property type="match status" value="1"/>
</dbReference>
<evidence type="ECO:0000313" key="8">
    <source>
        <dbReference type="EMBL" id="OWT57421.1"/>
    </source>
</evidence>
<dbReference type="PANTHER" id="PTHR38098:SF1">
    <property type="entry name" value="LPS-ASSEMBLY LIPOPROTEIN LPTE"/>
    <property type="match status" value="1"/>
</dbReference>
<reference evidence="9" key="1">
    <citation type="submission" date="2017-06" db="EMBL/GenBank/DDBJ databases">
        <title>Herbaspirillum phytohormonus sp. nov., isolated from the root nodule of Robinia pseudoacacia in lead-zinc mine.</title>
        <authorList>
            <person name="Fan M."/>
            <person name="Lin Y."/>
        </authorList>
    </citation>
    <scope>NUCLEOTIDE SEQUENCE [LARGE SCALE GENOMIC DNA]</scope>
    <source>
        <strain evidence="9">SC-089</strain>
    </source>
</reference>
<comment type="similarity">
    <text evidence="6">Belongs to the LptE lipoprotein family.</text>
</comment>
<evidence type="ECO:0000256" key="1">
    <source>
        <dbReference type="ARBA" id="ARBA00022729"/>
    </source>
</evidence>
<organism evidence="8 9">
    <name type="scientific">Candidimonas nitroreducens</name>
    <dbReference type="NCBI Taxonomy" id="683354"/>
    <lineage>
        <taxon>Bacteria</taxon>
        <taxon>Pseudomonadati</taxon>
        <taxon>Pseudomonadota</taxon>
        <taxon>Betaproteobacteria</taxon>
        <taxon>Burkholderiales</taxon>
        <taxon>Alcaligenaceae</taxon>
        <taxon>Candidimonas</taxon>
    </lineage>
</organism>
<dbReference type="Proteomes" id="UP000214603">
    <property type="component" value="Unassembled WGS sequence"/>
</dbReference>
<dbReference type="AlphaFoldDB" id="A0A225MCY6"/>
<sequence length="222" mass="24254">MRKARAAIAAAYFPAARLWARGLACAALCALLTACGFRLRGPVPLPFDTVYTNITENSDFGARLRRALRASSPNLRFVDQIGDAQVRLIQIANNQSLRELSLNTQGLVEEYELNLSFVFELMDAKGHVLLPPTTLTSSQDLPYDPNQVQAKQGEIATLFLEMQKSLVDRIVRRLSSPDVIEAARKAQQEPPAEDSQAAPGGAEIAPAPVPWVTPRVEPSMGM</sequence>
<evidence type="ECO:0000256" key="3">
    <source>
        <dbReference type="ARBA" id="ARBA00023139"/>
    </source>
</evidence>
<dbReference type="PROSITE" id="PS51257">
    <property type="entry name" value="PROKAR_LIPOPROTEIN"/>
    <property type="match status" value="1"/>
</dbReference>
<evidence type="ECO:0000256" key="5">
    <source>
        <dbReference type="ARBA" id="ARBA00023288"/>
    </source>
</evidence>
<comment type="function">
    <text evidence="6">Together with LptD, is involved in the assembly of lipopolysaccharide (LPS) at the surface of the outer membrane. Required for the proper assembly of LptD. Binds LPS and may serve as the LPS recognition site at the outer membrane.</text>
</comment>
<dbReference type="InterPro" id="IPR007485">
    <property type="entry name" value="LPS_assembly_LptE"/>
</dbReference>
<dbReference type="RefSeq" id="WP_088604425.1">
    <property type="nucleotide sequence ID" value="NZ_NJIH01000009.1"/>
</dbReference>
<comment type="caution">
    <text evidence="8">The sequence shown here is derived from an EMBL/GenBank/DDBJ whole genome shotgun (WGS) entry which is preliminary data.</text>
</comment>
<dbReference type="GO" id="GO:0015920">
    <property type="term" value="P:lipopolysaccharide transport"/>
    <property type="evidence" value="ECO:0007669"/>
    <property type="project" value="TreeGrafter"/>
</dbReference>
<dbReference type="Gene3D" id="3.30.160.150">
    <property type="entry name" value="Lipoprotein like domain"/>
    <property type="match status" value="1"/>
</dbReference>
<dbReference type="GO" id="GO:0001530">
    <property type="term" value="F:lipopolysaccharide binding"/>
    <property type="evidence" value="ECO:0007669"/>
    <property type="project" value="TreeGrafter"/>
</dbReference>
<dbReference type="PANTHER" id="PTHR38098">
    <property type="entry name" value="LPS-ASSEMBLY LIPOPROTEIN LPTE"/>
    <property type="match status" value="1"/>
</dbReference>
<evidence type="ECO:0000256" key="2">
    <source>
        <dbReference type="ARBA" id="ARBA00023136"/>
    </source>
</evidence>
<dbReference type="GO" id="GO:0009279">
    <property type="term" value="C:cell outer membrane"/>
    <property type="evidence" value="ECO:0007669"/>
    <property type="project" value="UniProtKB-SubCell"/>
</dbReference>
<gene>
    <name evidence="6" type="primary">lptE</name>
    <name evidence="8" type="ORF">CEY11_15985</name>
</gene>
<keyword evidence="2 6" id="KW-0472">Membrane</keyword>
<comment type="subcellular location">
    <subcellularLocation>
        <location evidence="6">Cell outer membrane</location>
        <topology evidence="6">Lipid-anchor</topology>
    </subcellularLocation>
</comment>
<accession>A0A225MCY6</accession>
<keyword evidence="9" id="KW-1185">Reference proteome</keyword>
<keyword evidence="4 6" id="KW-0998">Cell outer membrane</keyword>
<feature type="region of interest" description="Disordered" evidence="7">
    <location>
        <begin position="183"/>
        <end position="222"/>
    </location>
</feature>
<keyword evidence="1 6" id="KW-0732">Signal</keyword>
<keyword evidence="3 6" id="KW-0564">Palmitate</keyword>
<feature type="compositionally biased region" description="Low complexity" evidence="7">
    <location>
        <begin position="197"/>
        <end position="206"/>
    </location>
</feature>
<dbReference type="EMBL" id="NJIH01000009">
    <property type="protein sequence ID" value="OWT57421.1"/>
    <property type="molecule type" value="Genomic_DNA"/>
</dbReference>
<evidence type="ECO:0000256" key="7">
    <source>
        <dbReference type="SAM" id="MobiDB-lite"/>
    </source>
</evidence>
<proteinExistence type="inferred from homology"/>
<evidence type="ECO:0000256" key="4">
    <source>
        <dbReference type="ARBA" id="ARBA00023237"/>
    </source>
</evidence>
<dbReference type="OrthoDB" id="5298094at2"/>
<dbReference type="Pfam" id="PF04390">
    <property type="entry name" value="LptE"/>
    <property type="match status" value="1"/>
</dbReference>
<dbReference type="GO" id="GO:0043165">
    <property type="term" value="P:Gram-negative-bacterium-type cell outer membrane assembly"/>
    <property type="evidence" value="ECO:0007669"/>
    <property type="project" value="UniProtKB-UniRule"/>
</dbReference>
<dbReference type="GO" id="GO:1990351">
    <property type="term" value="C:transporter complex"/>
    <property type="evidence" value="ECO:0007669"/>
    <property type="project" value="TreeGrafter"/>
</dbReference>
<keyword evidence="5 6" id="KW-0449">Lipoprotein</keyword>
<evidence type="ECO:0000256" key="6">
    <source>
        <dbReference type="HAMAP-Rule" id="MF_01186"/>
    </source>
</evidence>
<name>A0A225MCY6_9BURK</name>